<comment type="catalytic activity">
    <reaction evidence="11">
        <text>1D-myo-inositol 1,2,5,6-tetrakisphosphate + H2O = 1D-myo-inositol 1,2,6-trisphosphate + phosphate</text>
        <dbReference type="Rhea" id="RHEA:77119"/>
        <dbReference type="ChEBI" id="CHEBI:15377"/>
        <dbReference type="ChEBI" id="CHEBI:43474"/>
        <dbReference type="ChEBI" id="CHEBI:195535"/>
        <dbReference type="ChEBI" id="CHEBI:195537"/>
    </reaction>
    <physiologicalReaction direction="left-to-right" evidence="11">
        <dbReference type="Rhea" id="RHEA:77120"/>
    </physiologicalReaction>
</comment>
<dbReference type="Pfam" id="PF00328">
    <property type="entry name" value="His_Phos_2"/>
    <property type="match status" value="1"/>
</dbReference>
<evidence type="ECO:0000256" key="16">
    <source>
        <dbReference type="ARBA" id="ARBA00044106"/>
    </source>
</evidence>
<dbReference type="KEGG" id="trg:TRUGW13939_00757"/>
<comment type="catalytic activity">
    <reaction evidence="15">
        <text>1D-myo-inositol hexakisphosphate + H2O = 1D-myo-inositol 1,2,4,5,6-pentakisphosphate + phosphate</text>
        <dbReference type="Rhea" id="RHEA:16989"/>
        <dbReference type="ChEBI" id="CHEBI:15377"/>
        <dbReference type="ChEBI" id="CHEBI:43474"/>
        <dbReference type="ChEBI" id="CHEBI:57798"/>
        <dbReference type="ChEBI" id="CHEBI:58130"/>
        <dbReference type="EC" id="3.1.3.8"/>
    </reaction>
    <physiologicalReaction direction="left-to-right" evidence="15">
        <dbReference type="Rhea" id="RHEA:16990"/>
    </physiologicalReaction>
</comment>
<dbReference type="PROSITE" id="PS00616">
    <property type="entry name" value="HIS_ACID_PHOSPHAT_1"/>
    <property type="match status" value="1"/>
</dbReference>
<keyword evidence="5" id="KW-0964">Secreted</keyword>
<evidence type="ECO:0000256" key="14">
    <source>
        <dbReference type="ARBA" id="ARBA00043748"/>
    </source>
</evidence>
<proteinExistence type="inferred from homology"/>
<evidence type="ECO:0000256" key="21">
    <source>
        <dbReference type="SAM" id="Phobius"/>
    </source>
</evidence>
<keyword evidence="23" id="KW-1185">Reference proteome</keyword>
<dbReference type="EC" id="3.1.3.8" evidence="4"/>
<dbReference type="PIRSF" id="PIRSF000894">
    <property type="entry name" value="Acid_phosphatase"/>
    <property type="match status" value="1"/>
</dbReference>
<evidence type="ECO:0000256" key="20">
    <source>
        <dbReference type="SAM" id="MobiDB-lite"/>
    </source>
</evidence>
<evidence type="ECO:0000256" key="15">
    <source>
        <dbReference type="ARBA" id="ARBA00043788"/>
    </source>
</evidence>
<evidence type="ECO:0000256" key="13">
    <source>
        <dbReference type="ARBA" id="ARBA00043721"/>
    </source>
</evidence>
<comment type="similarity">
    <text evidence="2">Belongs to the histidine acid phosphatase family.</text>
</comment>
<dbReference type="PROSITE" id="PS00778">
    <property type="entry name" value="HIS_ACID_PHOSPHAT_2"/>
    <property type="match status" value="1"/>
</dbReference>
<evidence type="ECO:0000256" key="9">
    <source>
        <dbReference type="ARBA" id="ARBA00041857"/>
    </source>
</evidence>
<evidence type="ECO:0000313" key="23">
    <source>
        <dbReference type="Proteomes" id="UP000509510"/>
    </source>
</evidence>
<feature type="active site" description="Nucleophile" evidence="18">
    <location>
        <position position="124"/>
    </location>
</feature>
<dbReference type="GO" id="GO:0005576">
    <property type="term" value="C:extracellular region"/>
    <property type="evidence" value="ECO:0007669"/>
    <property type="project" value="UniProtKB-SubCell"/>
</dbReference>
<keyword evidence="6" id="KW-0378">Hydrolase</keyword>
<evidence type="ECO:0000256" key="4">
    <source>
        <dbReference type="ARBA" id="ARBA00012632"/>
    </source>
</evidence>
<dbReference type="Proteomes" id="UP000509510">
    <property type="component" value="Chromosome I"/>
</dbReference>
<feature type="disulfide bond" evidence="19">
    <location>
        <begin position="480"/>
        <end position="488"/>
    </location>
</feature>
<evidence type="ECO:0000256" key="5">
    <source>
        <dbReference type="ARBA" id="ARBA00022525"/>
    </source>
</evidence>
<feature type="transmembrane region" description="Helical" evidence="21">
    <location>
        <begin position="40"/>
        <end position="58"/>
    </location>
</feature>
<evidence type="ECO:0000256" key="18">
    <source>
        <dbReference type="PIRSR" id="PIRSR000894-1"/>
    </source>
</evidence>
<dbReference type="CDD" id="cd07061">
    <property type="entry name" value="HP_HAP_like"/>
    <property type="match status" value="1"/>
</dbReference>
<feature type="active site" description="Proton donor" evidence="18">
    <location>
        <position position="402"/>
    </location>
</feature>
<comment type="catalytic activity">
    <reaction evidence="13">
        <text>1D-myo-inositol 1,2,6-trisphosphate + H2O = 1D-myo-inositol 1,2-bisphosphate + phosphate</text>
        <dbReference type="Rhea" id="RHEA:77131"/>
        <dbReference type="ChEBI" id="CHEBI:15377"/>
        <dbReference type="ChEBI" id="CHEBI:43474"/>
        <dbReference type="ChEBI" id="CHEBI:195537"/>
        <dbReference type="ChEBI" id="CHEBI:195539"/>
    </reaction>
    <physiologicalReaction direction="left-to-right" evidence="13">
        <dbReference type="Rhea" id="RHEA:77132"/>
    </physiologicalReaction>
</comment>
<evidence type="ECO:0000256" key="17">
    <source>
        <dbReference type="ARBA" id="ARBA00044262"/>
    </source>
</evidence>
<evidence type="ECO:0000256" key="6">
    <source>
        <dbReference type="ARBA" id="ARBA00022801"/>
    </source>
</evidence>
<feature type="disulfide bond" evidence="19">
    <location>
        <begin position="113"/>
        <end position="454"/>
    </location>
</feature>
<keyword evidence="21" id="KW-0812">Transmembrane</keyword>
<organism evidence="22 23">
    <name type="scientific">Talaromyces rugulosus</name>
    <name type="common">Penicillium rugulosum</name>
    <dbReference type="NCBI Taxonomy" id="121627"/>
    <lineage>
        <taxon>Eukaryota</taxon>
        <taxon>Fungi</taxon>
        <taxon>Dikarya</taxon>
        <taxon>Ascomycota</taxon>
        <taxon>Pezizomycotina</taxon>
        <taxon>Eurotiomycetes</taxon>
        <taxon>Eurotiomycetidae</taxon>
        <taxon>Eurotiales</taxon>
        <taxon>Trichocomaceae</taxon>
        <taxon>Talaromyces</taxon>
        <taxon>Talaromyces sect. Islandici</taxon>
    </lineage>
</organism>
<comment type="subunit">
    <text evidence="3">Monomer.</text>
</comment>
<evidence type="ECO:0000256" key="3">
    <source>
        <dbReference type="ARBA" id="ARBA00011245"/>
    </source>
</evidence>
<dbReference type="GeneID" id="55988270"/>
<name>A0A7H8QI59_TALRU</name>
<comment type="catalytic activity">
    <reaction evidence="12">
        <text>1D-myo-inositol 1,2-bisphosphate + H2O = 1D-myo-inositol 2-phosphate + phosphate</text>
        <dbReference type="Rhea" id="RHEA:77135"/>
        <dbReference type="ChEBI" id="CHEBI:15377"/>
        <dbReference type="ChEBI" id="CHEBI:43474"/>
        <dbReference type="ChEBI" id="CHEBI:84142"/>
        <dbReference type="ChEBI" id="CHEBI:195539"/>
    </reaction>
    <physiologicalReaction direction="left-to-right" evidence="12">
        <dbReference type="Rhea" id="RHEA:77136"/>
    </physiologicalReaction>
</comment>
<evidence type="ECO:0000256" key="10">
    <source>
        <dbReference type="ARBA" id="ARBA00042300"/>
    </source>
</evidence>
<dbReference type="GO" id="GO:0003993">
    <property type="term" value="F:acid phosphatase activity"/>
    <property type="evidence" value="ECO:0007669"/>
    <property type="project" value="TreeGrafter"/>
</dbReference>
<dbReference type="InterPro" id="IPR033379">
    <property type="entry name" value="Acid_Pase_AS"/>
</dbReference>
<evidence type="ECO:0000256" key="12">
    <source>
        <dbReference type="ARBA" id="ARBA00043675"/>
    </source>
</evidence>
<comment type="subcellular location">
    <subcellularLocation>
        <location evidence="1">Secreted</location>
    </subcellularLocation>
</comment>
<feature type="compositionally biased region" description="Basic and acidic residues" evidence="20">
    <location>
        <begin position="1"/>
        <end position="30"/>
    </location>
</feature>
<dbReference type="PANTHER" id="PTHR20963:SF24">
    <property type="entry name" value="3-PHYTASE B"/>
    <property type="match status" value="1"/>
</dbReference>
<evidence type="ECO:0000256" key="1">
    <source>
        <dbReference type="ARBA" id="ARBA00004613"/>
    </source>
</evidence>
<accession>A0A7H8QI59</accession>
<protein>
    <recommendedName>
        <fullName evidence="16">Phytase A</fullName>
        <ecNumber evidence="4">3.1.3.8</ecNumber>
    </recommendedName>
    <alternativeName>
        <fullName evidence="17">Histidine acid phosphatase phyA</fullName>
    </alternativeName>
    <alternativeName>
        <fullName evidence="10">Myo-inositol hexakisphosphate phosphohydrolase A</fullName>
    </alternativeName>
    <alternativeName>
        <fullName evidence="9">Myo-inositol-hexaphosphate 3-phosphohydrolase A</fullName>
    </alternativeName>
</protein>
<keyword evidence="21" id="KW-1133">Transmembrane helix</keyword>
<evidence type="ECO:0000256" key="2">
    <source>
        <dbReference type="ARBA" id="ARBA00005375"/>
    </source>
</evidence>
<dbReference type="InterPro" id="IPR029033">
    <property type="entry name" value="His_PPase_superfam"/>
</dbReference>
<dbReference type="RefSeq" id="XP_035339856.1">
    <property type="nucleotide sequence ID" value="XM_035483963.1"/>
</dbReference>
<evidence type="ECO:0000256" key="8">
    <source>
        <dbReference type="ARBA" id="ARBA00023180"/>
    </source>
</evidence>
<dbReference type="PANTHER" id="PTHR20963">
    <property type="entry name" value="MULTIPLE INOSITOL POLYPHOSPHATE PHOSPHATASE-RELATED"/>
    <property type="match status" value="1"/>
</dbReference>
<dbReference type="EMBL" id="CP055898">
    <property type="protein sequence ID" value="QKX53677.1"/>
    <property type="molecule type" value="Genomic_DNA"/>
</dbReference>
<reference evidence="23" key="1">
    <citation type="submission" date="2020-06" db="EMBL/GenBank/DDBJ databases">
        <title>A chromosome-scale genome assembly of Talaromyces rugulosus W13939.</title>
        <authorList>
            <person name="Wang B."/>
            <person name="Guo L."/>
            <person name="Ye K."/>
            <person name="Wang L."/>
        </authorList>
    </citation>
    <scope>NUCLEOTIDE SEQUENCE [LARGE SCALE GENOMIC DNA]</scope>
    <source>
        <strain evidence="23">W13939</strain>
    </source>
</reference>
<dbReference type="GO" id="GO:0016158">
    <property type="term" value="F:inositol hexakisphosphate 3-phosphatase activity"/>
    <property type="evidence" value="ECO:0007669"/>
    <property type="project" value="UniProtKB-EC"/>
</dbReference>
<comment type="catalytic activity">
    <reaction evidence="14">
        <text>1D-myo-inositol 1,2,4,5,6-pentakisphosphate + H2O = 1D-myo-inositol 1,2,5,6-tetrakisphosphate + phosphate</text>
        <dbReference type="Rhea" id="RHEA:77115"/>
        <dbReference type="ChEBI" id="CHEBI:15377"/>
        <dbReference type="ChEBI" id="CHEBI:43474"/>
        <dbReference type="ChEBI" id="CHEBI:57798"/>
        <dbReference type="ChEBI" id="CHEBI:195535"/>
    </reaction>
    <physiologicalReaction direction="left-to-right" evidence="14">
        <dbReference type="Rhea" id="RHEA:77116"/>
    </physiologicalReaction>
</comment>
<keyword evidence="7 19" id="KW-1015">Disulfide bond</keyword>
<dbReference type="AlphaFoldDB" id="A0A7H8QI59"/>
<dbReference type="InterPro" id="IPR000560">
    <property type="entry name" value="His_Pase_clade-2"/>
</dbReference>
<evidence type="ECO:0000256" key="7">
    <source>
        <dbReference type="ARBA" id="ARBA00023157"/>
    </source>
</evidence>
<gene>
    <name evidence="22" type="ORF">TRUGW13939_00757</name>
</gene>
<evidence type="ECO:0000313" key="22">
    <source>
        <dbReference type="EMBL" id="QKX53677.1"/>
    </source>
</evidence>
<evidence type="ECO:0000256" key="19">
    <source>
        <dbReference type="PIRSR" id="PIRSR000894-2"/>
    </source>
</evidence>
<dbReference type="SUPFAM" id="SSF53254">
    <property type="entry name" value="Phosphoglycerate mutase-like"/>
    <property type="match status" value="1"/>
</dbReference>
<sequence>MDSRMSDRRQEYHIAEKDTPLAHSLSEKPSRQRQSAKARLALLTTALLALLLLTRLFISPSRPKQIVPGESKRSTPQKGYQRHPKVSHYWGQYSPFFSLEKQSEISTAVPPTCNIVFVQALARHGARYPTSHKSQTYAELIDSIHKNATGYKGNYVVLKDYKYQLGADDLTSFGEQQMIDSGVEFYDRYTHLARDNVPFVRSAGSSRVVASGQFFNQGFQAAKHRDPESNRTQQSPIINTIIPEGSEWNNTLDAGSCPSFGSGPADAAQEEFLNVFAPSILKKISAGLPGVKLETKHVPLLMDLCPFETVAQNHTGSLSPLCRLFTLSDWQSYDYYNTLGKFYEYGKGNPLGPTQGVGFVNEVIARMTKSPVKDHTSVNNTLDSDAATFPLDAALYADFSHDNTITSILFAFGLYNDTANLPTDQVQSASKSHGYSSSWTVPFSSRAYIEMMQCDGDNSASEQPLVRILVNDRVVPLRRCDVDALGRCKRDDWIRGLEFARSGGEWGSCYETSSSSSSSSS</sequence>
<feature type="disulfide bond" evidence="19">
    <location>
        <begin position="305"/>
        <end position="322"/>
    </location>
</feature>
<dbReference type="Gene3D" id="3.40.50.1240">
    <property type="entry name" value="Phosphoglycerate mutase-like"/>
    <property type="match status" value="1"/>
</dbReference>
<evidence type="ECO:0000256" key="11">
    <source>
        <dbReference type="ARBA" id="ARBA00043670"/>
    </source>
</evidence>
<keyword evidence="21" id="KW-0472">Membrane</keyword>
<feature type="region of interest" description="Disordered" evidence="20">
    <location>
        <begin position="1"/>
        <end position="32"/>
    </location>
</feature>
<dbReference type="OrthoDB" id="6509975at2759"/>
<dbReference type="InterPro" id="IPR016274">
    <property type="entry name" value="Histidine_acid_Pase_euk"/>
</dbReference>
<keyword evidence="8" id="KW-0325">Glycoprotein</keyword>